<keyword evidence="3" id="KW-1185">Reference proteome</keyword>
<comment type="caution">
    <text evidence="2">The sequence shown here is derived from an EMBL/GenBank/DDBJ whole genome shotgun (WGS) entry which is preliminary data.</text>
</comment>
<evidence type="ECO:0000313" key="3">
    <source>
        <dbReference type="Proteomes" id="UP001345963"/>
    </source>
</evidence>
<dbReference type="EMBL" id="JAHUTI010030679">
    <property type="protein sequence ID" value="MED6242221.1"/>
    <property type="molecule type" value="Genomic_DNA"/>
</dbReference>
<reference evidence="2 3" key="1">
    <citation type="submission" date="2021-07" db="EMBL/GenBank/DDBJ databases">
        <authorList>
            <person name="Palmer J.M."/>
        </authorList>
    </citation>
    <scope>NUCLEOTIDE SEQUENCE [LARGE SCALE GENOMIC DNA]</scope>
    <source>
        <strain evidence="2 3">AT_MEX2019</strain>
        <tissue evidence="2">Muscle</tissue>
    </source>
</reference>
<evidence type="ECO:0000313" key="2">
    <source>
        <dbReference type="EMBL" id="MED6242221.1"/>
    </source>
</evidence>
<name>A0ABU7AWT5_9TELE</name>
<accession>A0ABU7AWT5</accession>
<proteinExistence type="predicted"/>
<feature type="non-terminal residue" evidence="2">
    <location>
        <position position="1"/>
    </location>
</feature>
<protein>
    <recommendedName>
        <fullName evidence="4">NADH dehydrogenase subunit 6</fullName>
    </recommendedName>
</protein>
<feature type="transmembrane region" description="Helical" evidence="1">
    <location>
        <begin position="48"/>
        <end position="69"/>
    </location>
</feature>
<feature type="transmembrane region" description="Helical" evidence="1">
    <location>
        <begin position="121"/>
        <end position="142"/>
    </location>
</feature>
<keyword evidence="1" id="KW-0812">Transmembrane</keyword>
<keyword evidence="1" id="KW-1133">Transmembrane helix</keyword>
<organism evidence="2 3">
    <name type="scientific">Ataeniobius toweri</name>
    <dbReference type="NCBI Taxonomy" id="208326"/>
    <lineage>
        <taxon>Eukaryota</taxon>
        <taxon>Metazoa</taxon>
        <taxon>Chordata</taxon>
        <taxon>Craniata</taxon>
        <taxon>Vertebrata</taxon>
        <taxon>Euteleostomi</taxon>
        <taxon>Actinopterygii</taxon>
        <taxon>Neopterygii</taxon>
        <taxon>Teleostei</taxon>
        <taxon>Neoteleostei</taxon>
        <taxon>Acanthomorphata</taxon>
        <taxon>Ovalentaria</taxon>
        <taxon>Atherinomorphae</taxon>
        <taxon>Cyprinodontiformes</taxon>
        <taxon>Goodeidae</taxon>
        <taxon>Ataeniobius</taxon>
    </lineage>
</organism>
<keyword evidence="1" id="KW-0472">Membrane</keyword>
<dbReference type="Proteomes" id="UP001345963">
    <property type="component" value="Unassembled WGS sequence"/>
</dbReference>
<evidence type="ECO:0008006" key="4">
    <source>
        <dbReference type="Google" id="ProtNLM"/>
    </source>
</evidence>
<feature type="transmembrane region" description="Helical" evidence="1">
    <location>
        <begin position="89"/>
        <end position="114"/>
    </location>
</feature>
<gene>
    <name evidence="2" type="ORF">ATANTOWER_001734</name>
</gene>
<sequence>GSAWFVQADWPGLISGWTGLRFSVGYGFGSVGSRCGFSHRATSGKGMGVGHVFLGLDAVGLLFAGGYIFGRQVGAHLRSVGSVHGIALGALSCVLSSAVWHTVVLVLCVAALAAECGCCGAGVTGLCGCIGLFSLVLGWGLLVC</sequence>
<evidence type="ECO:0000256" key="1">
    <source>
        <dbReference type="SAM" id="Phobius"/>
    </source>
</evidence>